<dbReference type="EMBL" id="JAVDYC010000001">
    <property type="protein sequence ID" value="MDR7326962.1"/>
    <property type="molecule type" value="Genomic_DNA"/>
</dbReference>
<evidence type="ECO:0000313" key="1">
    <source>
        <dbReference type="EMBL" id="MDR7326962.1"/>
    </source>
</evidence>
<reference evidence="1 2" key="1">
    <citation type="submission" date="2023-07" db="EMBL/GenBank/DDBJ databases">
        <title>Sequencing the genomes of 1000 actinobacteria strains.</title>
        <authorList>
            <person name="Klenk H.-P."/>
        </authorList>
    </citation>
    <scope>NUCLEOTIDE SEQUENCE [LARGE SCALE GENOMIC DNA]</scope>
    <source>
        <strain evidence="1 2">DSM 44711</strain>
    </source>
</reference>
<organism evidence="1 2">
    <name type="scientific">Catenuloplanes niger</name>
    <dbReference type="NCBI Taxonomy" id="587534"/>
    <lineage>
        <taxon>Bacteria</taxon>
        <taxon>Bacillati</taxon>
        <taxon>Actinomycetota</taxon>
        <taxon>Actinomycetes</taxon>
        <taxon>Micromonosporales</taxon>
        <taxon>Micromonosporaceae</taxon>
        <taxon>Catenuloplanes</taxon>
    </lineage>
</organism>
<dbReference type="AlphaFoldDB" id="A0AAE3ZW41"/>
<keyword evidence="2" id="KW-1185">Reference proteome</keyword>
<name>A0AAE3ZW41_9ACTN</name>
<gene>
    <name evidence="1" type="ORF">J2S44_007212</name>
</gene>
<evidence type="ECO:0000313" key="2">
    <source>
        <dbReference type="Proteomes" id="UP001183629"/>
    </source>
</evidence>
<protein>
    <submittedName>
        <fullName evidence="1">Phage gp46-like protein</fullName>
    </submittedName>
</protein>
<proteinExistence type="predicted"/>
<comment type="caution">
    <text evidence="1">The sequence shown here is derived from an EMBL/GenBank/DDBJ whole genome shotgun (WGS) entry which is preliminary data.</text>
</comment>
<sequence>MFAWHVEITELWREWTDNPEARSAPFRVFGWYDTGGPAHLGRLDGLARAGRLGELAVLAETDNRARRRLDRQLHDEGRADELRARAVGGDRTALLLLIRLLRARGEDDAARQVVQELATTGDDYAVRLAHGPLPEPWPPSPAG</sequence>
<dbReference type="RefSeq" id="WP_310423577.1">
    <property type="nucleotide sequence ID" value="NZ_JAVDYC010000001.1"/>
</dbReference>
<dbReference type="Proteomes" id="UP001183629">
    <property type="component" value="Unassembled WGS sequence"/>
</dbReference>
<accession>A0AAE3ZW41</accession>